<feature type="domain" description="Cytidyltransferase-like" evidence="11">
    <location>
        <begin position="6"/>
        <end position="161"/>
    </location>
</feature>
<dbReference type="EMBL" id="JBHTGR010000057">
    <property type="protein sequence ID" value="MFC7748035.1"/>
    <property type="molecule type" value="Genomic_DNA"/>
</dbReference>
<evidence type="ECO:0000256" key="4">
    <source>
        <dbReference type="ARBA" id="ARBA00022679"/>
    </source>
</evidence>
<dbReference type="NCBIfam" id="TIGR00482">
    <property type="entry name" value="nicotinate (nicotinamide) nucleotide adenylyltransferase"/>
    <property type="match status" value="1"/>
</dbReference>
<keyword evidence="4 10" id="KW-0808">Transferase</keyword>
<dbReference type="EC" id="2.7.7.18" evidence="10"/>
<dbReference type="RefSeq" id="WP_382360860.1">
    <property type="nucleotide sequence ID" value="NZ_JBHTGR010000057.1"/>
</dbReference>
<evidence type="ECO:0000256" key="1">
    <source>
        <dbReference type="ARBA" id="ARBA00002324"/>
    </source>
</evidence>
<dbReference type="NCBIfam" id="NF000841">
    <property type="entry name" value="PRK00071.1-4"/>
    <property type="match status" value="1"/>
</dbReference>
<reference evidence="13" key="1">
    <citation type="journal article" date="2019" name="Int. J. Syst. Evol. Microbiol.">
        <title>The Global Catalogue of Microorganisms (GCM) 10K type strain sequencing project: providing services to taxonomists for standard genome sequencing and annotation.</title>
        <authorList>
            <consortium name="The Broad Institute Genomics Platform"/>
            <consortium name="The Broad Institute Genome Sequencing Center for Infectious Disease"/>
            <person name="Wu L."/>
            <person name="Ma J."/>
        </authorList>
    </citation>
    <scope>NUCLEOTIDE SEQUENCE [LARGE SCALE GENOMIC DNA]</scope>
    <source>
        <strain evidence="13">JCM 30234</strain>
    </source>
</reference>
<evidence type="ECO:0000256" key="8">
    <source>
        <dbReference type="ARBA" id="ARBA00023027"/>
    </source>
</evidence>
<comment type="caution">
    <text evidence="12">The sequence shown here is derived from an EMBL/GenBank/DDBJ whole genome shotgun (WGS) entry which is preliminary data.</text>
</comment>
<dbReference type="Pfam" id="PF01467">
    <property type="entry name" value="CTP_transf_like"/>
    <property type="match status" value="1"/>
</dbReference>
<dbReference type="GO" id="GO:0004515">
    <property type="term" value="F:nicotinate-nucleotide adenylyltransferase activity"/>
    <property type="evidence" value="ECO:0007669"/>
    <property type="project" value="UniProtKB-EC"/>
</dbReference>
<name>A0ABW2UXR7_9BACI</name>
<dbReference type="Gene3D" id="3.40.50.620">
    <property type="entry name" value="HUPs"/>
    <property type="match status" value="1"/>
</dbReference>
<evidence type="ECO:0000256" key="6">
    <source>
        <dbReference type="ARBA" id="ARBA00022741"/>
    </source>
</evidence>
<keyword evidence="7 10" id="KW-0067">ATP-binding</keyword>
<organism evidence="12 13">
    <name type="scientific">Lentibacillus kimchii</name>
    <dbReference type="NCBI Taxonomy" id="1542911"/>
    <lineage>
        <taxon>Bacteria</taxon>
        <taxon>Bacillati</taxon>
        <taxon>Bacillota</taxon>
        <taxon>Bacilli</taxon>
        <taxon>Bacillales</taxon>
        <taxon>Bacillaceae</taxon>
        <taxon>Lentibacillus</taxon>
    </lineage>
</organism>
<evidence type="ECO:0000256" key="2">
    <source>
        <dbReference type="ARBA" id="ARBA00005019"/>
    </source>
</evidence>
<keyword evidence="3 10" id="KW-0662">Pyridine nucleotide biosynthesis</keyword>
<sequence>MKSIGILGGTFDPPHIGHLIIANDVCHAQQLDEVWFMPSYEPPHKESAAADTMDRVAMLERVTADNPLFKVETTEVNRLGKSFTFDTMKWLQEAHPDTSFYFIIGADMVENLPRWRHIEQLLEMVTFVGVNRKGYTINSHYAIRTMDVPLMEISSTAIKNRVRSEKTIKYMVPESVETYIKENRLYE</sequence>
<proteinExistence type="inferred from homology"/>
<evidence type="ECO:0000256" key="10">
    <source>
        <dbReference type="HAMAP-Rule" id="MF_00244"/>
    </source>
</evidence>
<evidence type="ECO:0000259" key="11">
    <source>
        <dbReference type="Pfam" id="PF01467"/>
    </source>
</evidence>
<evidence type="ECO:0000256" key="7">
    <source>
        <dbReference type="ARBA" id="ARBA00022840"/>
    </source>
</evidence>
<keyword evidence="13" id="KW-1185">Reference proteome</keyword>
<protein>
    <recommendedName>
        <fullName evidence="10">Probable nicotinate-nucleotide adenylyltransferase</fullName>
        <ecNumber evidence="10">2.7.7.18</ecNumber>
    </recommendedName>
    <alternativeName>
        <fullName evidence="10">Deamido-NAD(+) diphosphorylase</fullName>
    </alternativeName>
    <alternativeName>
        <fullName evidence="10">Deamido-NAD(+) pyrophosphorylase</fullName>
    </alternativeName>
    <alternativeName>
        <fullName evidence="10">Nicotinate mononucleotide adenylyltransferase</fullName>
        <shortName evidence="10">NaMN adenylyltransferase</shortName>
    </alternativeName>
</protein>
<evidence type="ECO:0000256" key="5">
    <source>
        <dbReference type="ARBA" id="ARBA00022695"/>
    </source>
</evidence>
<evidence type="ECO:0000313" key="13">
    <source>
        <dbReference type="Proteomes" id="UP001596620"/>
    </source>
</evidence>
<dbReference type="HAMAP" id="MF_00244">
    <property type="entry name" value="NaMN_adenylyltr"/>
    <property type="match status" value="1"/>
</dbReference>
<comment type="similarity">
    <text evidence="10">Belongs to the NadD family.</text>
</comment>
<dbReference type="PANTHER" id="PTHR39321:SF3">
    <property type="entry name" value="PHOSPHOPANTETHEINE ADENYLYLTRANSFERASE"/>
    <property type="match status" value="1"/>
</dbReference>
<gene>
    <name evidence="10" type="primary">nadD</name>
    <name evidence="12" type="ORF">ACFQU8_12640</name>
</gene>
<evidence type="ECO:0000313" key="12">
    <source>
        <dbReference type="EMBL" id="MFC7748035.1"/>
    </source>
</evidence>
<dbReference type="InterPro" id="IPR004821">
    <property type="entry name" value="Cyt_trans-like"/>
</dbReference>
<comment type="catalytic activity">
    <reaction evidence="9 10">
        <text>nicotinate beta-D-ribonucleotide + ATP + H(+) = deamido-NAD(+) + diphosphate</text>
        <dbReference type="Rhea" id="RHEA:22860"/>
        <dbReference type="ChEBI" id="CHEBI:15378"/>
        <dbReference type="ChEBI" id="CHEBI:30616"/>
        <dbReference type="ChEBI" id="CHEBI:33019"/>
        <dbReference type="ChEBI" id="CHEBI:57502"/>
        <dbReference type="ChEBI" id="CHEBI:58437"/>
        <dbReference type="EC" id="2.7.7.18"/>
    </reaction>
</comment>
<comment type="pathway">
    <text evidence="2 10">Cofactor biosynthesis; NAD(+) biosynthesis; deamido-NAD(+) from nicotinate D-ribonucleotide: step 1/1.</text>
</comment>
<dbReference type="InterPro" id="IPR014729">
    <property type="entry name" value="Rossmann-like_a/b/a_fold"/>
</dbReference>
<dbReference type="SUPFAM" id="SSF52374">
    <property type="entry name" value="Nucleotidylyl transferase"/>
    <property type="match status" value="1"/>
</dbReference>
<dbReference type="PANTHER" id="PTHR39321">
    <property type="entry name" value="NICOTINATE-NUCLEOTIDE ADENYLYLTRANSFERASE-RELATED"/>
    <property type="match status" value="1"/>
</dbReference>
<dbReference type="NCBIfam" id="NF000840">
    <property type="entry name" value="PRK00071.1-3"/>
    <property type="match status" value="1"/>
</dbReference>
<keyword evidence="5 10" id="KW-0548">Nucleotidyltransferase</keyword>
<evidence type="ECO:0000256" key="3">
    <source>
        <dbReference type="ARBA" id="ARBA00022642"/>
    </source>
</evidence>
<dbReference type="CDD" id="cd02165">
    <property type="entry name" value="NMNAT"/>
    <property type="match status" value="1"/>
</dbReference>
<dbReference type="Proteomes" id="UP001596620">
    <property type="component" value="Unassembled WGS sequence"/>
</dbReference>
<keyword evidence="6 10" id="KW-0547">Nucleotide-binding</keyword>
<evidence type="ECO:0000256" key="9">
    <source>
        <dbReference type="ARBA" id="ARBA00048721"/>
    </source>
</evidence>
<dbReference type="InterPro" id="IPR005248">
    <property type="entry name" value="NadD/NMNAT"/>
</dbReference>
<dbReference type="NCBIfam" id="TIGR00125">
    <property type="entry name" value="cyt_tran_rel"/>
    <property type="match status" value="1"/>
</dbReference>
<comment type="function">
    <text evidence="1 10">Catalyzes the reversible adenylation of nicotinate mononucleotide (NaMN) to nicotinic acid adenine dinucleotide (NaAD).</text>
</comment>
<accession>A0ABW2UXR7</accession>
<keyword evidence="8 10" id="KW-0520">NAD</keyword>